<feature type="site" description="Transition state stabilizer" evidence="7">
    <location>
        <position position="22"/>
    </location>
</feature>
<keyword evidence="9" id="KW-1185">Reference proteome</keyword>
<comment type="caution">
    <text evidence="8">The sequence shown here is derived from an EMBL/GenBank/DDBJ whole genome shotgun (WGS) entry which is preliminary data.</text>
</comment>
<dbReference type="Proteomes" id="UP001339883">
    <property type="component" value="Unassembled WGS sequence"/>
</dbReference>
<dbReference type="InterPro" id="IPR018294">
    <property type="entry name" value="ISPD_synthase_CS"/>
</dbReference>
<dbReference type="GO" id="GO:0050518">
    <property type="term" value="F:2-C-methyl-D-erythritol 4-phosphate cytidylyltransferase activity"/>
    <property type="evidence" value="ECO:0007669"/>
    <property type="project" value="UniProtKB-EC"/>
</dbReference>
<dbReference type="Pfam" id="PF01128">
    <property type="entry name" value="IspD"/>
    <property type="match status" value="1"/>
</dbReference>
<dbReference type="InterPro" id="IPR001228">
    <property type="entry name" value="IspD"/>
</dbReference>
<proteinExistence type="inferred from homology"/>
<feature type="site" description="Transition state stabilizer" evidence="7">
    <location>
        <position position="29"/>
    </location>
</feature>
<reference evidence="8 9" key="1">
    <citation type="submission" date="2019-08" db="EMBL/GenBank/DDBJ databases">
        <title>Five species of Acinetobacter isolated from floral nectar and animal pollinators.</title>
        <authorList>
            <person name="Hendry T.A."/>
        </authorList>
    </citation>
    <scope>NUCLEOTIDE SEQUENCE [LARGE SCALE GENOMIC DNA]</scope>
    <source>
        <strain evidence="8 9">MD18.27</strain>
    </source>
</reference>
<evidence type="ECO:0000256" key="3">
    <source>
        <dbReference type="ARBA" id="ARBA00009789"/>
    </source>
</evidence>
<dbReference type="RefSeq" id="WP_325774484.1">
    <property type="nucleotide sequence ID" value="NZ_VTDN01000002.1"/>
</dbReference>
<gene>
    <name evidence="7" type="primary">ispD</name>
    <name evidence="8" type="ORF">I2F25_02275</name>
</gene>
<evidence type="ECO:0000256" key="7">
    <source>
        <dbReference type="HAMAP-Rule" id="MF_00108"/>
    </source>
</evidence>
<dbReference type="SUPFAM" id="SSF53448">
    <property type="entry name" value="Nucleotide-diphospho-sugar transferases"/>
    <property type="match status" value="1"/>
</dbReference>
<comment type="function">
    <text evidence="7">Catalyzes the formation of 4-diphosphocytidyl-2-C-methyl-D-erythritol from CTP and 2-C-methyl-D-erythritol 4-phosphate (MEP).</text>
</comment>
<dbReference type="CDD" id="cd02516">
    <property type="entry name" value="CDP-ME_synthetase"/>
    <property type="match status" value="1"/>
</dbReference>
<feature type="site" description="Positions MEP for the nucleophilic attack" evidence="7">
    <location>
        <position position="217"/>
    </location>
</feature>
<accession>A0ABU6DPW3</accession>
<keyword evidence="4 7" id="KW-0808">Transferase</keyword>
<evidence type="ECO:0000256" key="4">
    <source>
        <dbReference type="ARBA" id="ARBA00022679"/>
    </source>
</evidence>
<evidence type="ECO:0000313" key="8">
    <source>
        <dbReference type="EMBL" id="MEB5475895.1"/>
    </source>
</evidence>
<dbReference type="EC" id="2.7.7.60" evidence="7"/>
<evidence type="ECO:0000256" key="5">
    <source>
        <dbReference type="ARBA" id="ARBA00022695"/>
    </source>
</evidence>
<comment type="similarity">
    <text evidence="3 7">Belongs to the IspD/TarI cytidylyltransferase family. IspD subfamily.</text>
</comment>
<dbReference type="PROSITE" id="PS01295">
    <property type="entry name" value="ISPD"/>
    <property type="match status" value="1"/>
</dbReference>
<comment type="catalytic activity">
    <reaction evidence="1 7">
        <text>2-C-methyl-D-erythritol 4-phosphate + CTP + H(+) = 4-CDP-2-C-methyl-D-erythritol + diphosphate</text>
        <dbReference type="Rhea" id="RHEA:13429"/>
        <dbReference type="ChEBI" id="CHEBI:15378"/>
        <dbReference type="ChEBI" id="CHEBI:33019"/>
        <dbReference type="ChEBI" id="CHEBI:37563"/>
        <dbReference type="ChEBI" id="CHEBI:57823"/>
        <dbReference type="ChEBI" id="CHEBI:58262"/>
        <dbReference type="EC" id="2.7.7.60"/>
    </reaction>
</comment>
<dbReference type="NCBIfam" id="TIGR00453">
    <property type="entry name" value="ispD"/>
    <property type="match status" value="1"/>
</dbReference>
<keyword evidence="5 7" id="KW-0548">Nucleotidyltransferase</keyword>
<dbReference type="PANTHER" id="PTHR32125:SF4">
    <property type="entry name" value="2-C-METHYL-D-ERYTHRITOL 4-PHOSPHATE CYTIDYLYLTRANSFERASE, CHLOROPLASTIC"/>
    <property type="match status" value="1"/>
</dbReference>
<dbReference type="EMBL" id="VTDN01000002">
    <property type="protein sequence ID" value="MEB5475895.1"/>
    <property type="molecule type" value="Genomic_DNA"/>
</dbReference>
<protein>
    <recommendedName>
        <fullName evidence="7">2-C-methyl-D-erythritol 4-phosphate cytidylyltransferase</fullName>
        <ecNumber evidence="7">2.7.7.60</ecNumber>
    </recommendedName>
    <alternativeName>
        <fullName evidence="7">4-diphosphocytidyl-2C-methyl-D-erythritol synthase</fullName>
    </alternativeName>
    <alternativeName>
        <fullName evidence="7">MEP cytidylyltransferase</fullName>
        <shortName evidence="7">MCT</shortName>
    </alternativeName>
</protein>
<evidence type="ECO:0000256" key="6">
    <source>
        <dbReference type="ARBA" id="ARBA00023229"/>
    </source>
</evidence>
<keyword evidence="6 7" id="KW-0414">Isoprene biosynthesis</keyword>
<evidence type="ECO:0000256" key="2">
    <source>
        <dbReference type="ARBA" id="ARBA00004787"/>
    </source>
</evidence>
<dbReference type="InterPro" id="IPR034683">
    <property type="entry name" value="IspD/TarI"/>
</dbReference>
<evidence type="ECO:0000256" key="1">
    <source>
        <dbReference type="ARBA" id="ARBA00001282"/>
    </source>
</evidence>
<sequence>MKTAQTSTKIWAIVPAAGSGSRFSKKALKQYQMIERNTVLEHTVNAILSLSRIDGCVLAVSPNDTHIHSQKFKKQDKVHFCFGGQERVHSVLNALYYLRQFSAETDYVLVHDAARPCISSDSLKALIEYVSKNKVSAILATPVRDTLKRACNLEITQTVDRTDLWQAQTPQMAQIGHLIDALEYALANNLIVTDEASALELSQMPVHIVQGRSDNIKITYPEDLEFAQLVLKSRSMIS</sequence>
<comment type="pathway">
    <text evidence="2 7">Isoprenoid biosynthesis; isopentenyl diphosphate biosynthesis via DXP pathway; isopentenyl diphosphate from 1-deoxy-D-xylulose 5-phosphate: step 2/6.</text>
</comment>
<dbReference type="PANTHER" id="PTHR32125">
    <property type="entry name" value="2-C-METHYL-D-ERYTHRITOL 4-PHOSPHATE CYTIDYLYLTRANSFERASE, CHLOROPLASTIC"/>
    <property type="match status" value="1"/>
</dbReference>
<organism evidence="8 9">
    <name type="scientific">Acinetobacter pollinis</name>
    <dbReference type="NCBI Taxonomy" id="2605270"/>
    <lineage>
        <taxon>Bacteria</taxon>
        <taxon>Pseudomonadati</taxon>
        <taxon>Pseudomonadota</taxon>
        <taxon>Gammaproteobacteria</taxon>
        <taxon>Moraxellales</taxon>
        <taxon>Moraxellaceae</taxon>
        <taxon>Acinetobacter</taxon>
    </lineage>
</organism>
<name>A0ABU6DPW3_9GAMM</name>
<evidence type="ECO:0000313" key="9">
    <source>
        <dbReference type="Proteomes" id="UP001339883"/>
    </source>
</evidence>
<dbReference type="Gene3D" id="3.90.550.10">
    <property type="entry name" value="Spore Coat Polysaccharide Biosynthesis Protein SpsA, Chain A"/>
    <property type="match status" value="1"/>
</dbReference>
<dbReference type="InterPro" id="IPR050088">
    <property type="entry name" value="IspD/TarI_cytidylyltransf_bact"/>
</dbReference>
<dbReference type="InterPro" id="IPR029044">
    <property type="entry name" value="Nucleotide-diphossugar_trans"/>
</dbReference>
<dbReference type="HAMAP" id="MF_00108">
    <property type="entry name" value="IspD"/>
    <property type="match status" value="1"/>
</dbReference>
<feature type="site" description="Positions MEP for the nucleophilic attack" evidence="7">
    <location>
        <position position="161"/>
    </location>
</feature>